<reference evidence="3" key="1">
    <citation type="submission" date="2019-07" db="EMBL/GenBank/DDBJ databases">
        <title>De Novo Assembly of kiwifruit Actinidia rufa.</title>
        <authorList>
            <person name="Sugita-Konishi S."/>
            <person name="Sato K."/>
            <person name="Mori E."/>
            <person name="Abe Y."/>
            <person name="Kisaki G."/>
            <person name="Hamano K."/>
            <person name="Suezawa K."/>
            <person name="Otani M."/>
            <person name="Fukuda T."/>
            <person name="Manabe T."/>
            <person name="Gomi K."/>
            <person name="Tabuchi M."/>
            <person name="Akimitsu K."/>
            <person name="Kataoka I."/>
        </authorList>
    </citation>
    <scope>NUCLEOTIDE SEQUENCE [LARGE SCALE GENOMIC DNA]</scope>
    <source>
        <strain evidence="3">cv. Fuchu</strain>
    </source>
</reference>
<dbReference type="Proteomes" id="UP000585474">
    <property type="component" value="Unassembled WGS sequence"/>
</dbReference>
<dbReference type="GO" id="GO:0016301">
    <property type="term" value="F:kinase activity"/>
    <property type="evidence" value="ECO:0007669"/>
    <property type="project" value="UniProtKB-KW"/>
</dbReference>
<organism evidence="2 3">
    <name type="scientific">Actinidia rufa</name>
    <dbReference type="NCBI Taxonomy" id="165716"/>
    <lineage>
        <taxon>Eukaryota</taxon>
        <taxon>Viridiplantae</taxon>
        <taxon>Streptophyta</taxon>
        <taxon>Embryophyta</taxon>
        <taxon>Tracheophyta</taxon>
        <taxon>Spermatophyta</taxon>
        <taxon>Magnoliopsida</taxon>
        <taxon>eudicotyledons</taxon>
        <taxon>Gunneridae</taxon>
        <taxon>Pentapetalae</taxon>
        <taxon>asterids</taxon>
        <taxon>Ericales</taxon>
        <taxon>Actinidiaceae</taxon>
        <taxon>Actinidia</taxon>
    </lineage>
</organism>
<protein>
    <submittedName>
        <fullName evidence="2">Phosphotransferases/inositol or phosphatidylinositol kinase</fullName>
    </submittedName>
</protein>
<evidence type="ECO:0000256" key="1">
    <source>
        <dbReference type="SAM" id="Phobius"/>
    </source>
</evidence>
<dbReference type="EMBL" id="BJWL01000106">
    <property type="protein sequence ID" value="GFS30042.1"/>
    <property type="molecule type" value="Genomic_DNA"/>
</dbReference>
<dbReference type="InterPro" id="IPR046807">
    <property type="entry name" value="Tra1_central"/>
</dbReference>
<dbReference type="AlphaFoldDB" id="A0A7J0D972"/>
<gene>
    <name evidence="2" type="ORF">Acr_00g0009780</name>
</gene>
<keyword evidence="1" id="KW-0472">Membrane</keyword>
<keyword evidence="2" id="KW-0418">Kinase</keyword>
<feature type="transmembrane region" description="Helical" evidence="1">
    <location>
        <begin position="51"/>
        <end position="70"/>
    </location>
</feature>
<comment type="caution">
    <text evidence="2">The sequence shown here is derived from an EMBL/GenBank/DDBJ whole genome shotgun (WGS) entry which is preliminary data.</text>
</comment>
<dbReference type="OrthoDB" id="5570127at2759"/>
<name>A0A7J0D972_9ERIC</name>
<evidence type="ECO:0000313" key="3">
    <source>
        <dbReference type="Proteomes" id="UP000585474"/>
    </source>
</evidence>
<evidence type="ECO:0000313" key="2">
    <source>
        <dbReference type="EMBL" id="GFS30042.1"/>
    </source>
</evidence>
<accession>A0A7J0D972</accession>
<keyword evidence="3" id="KW-1185">Reference proteome</keyword>
<sequence length="219" mass="24990">MEKERETESGRGRINRSSFSEEESHSLSLHPPLLSVVFGLLQVRADKTKCFFVGYLWVLGWWLAAILVIMKKKIEEESGERRVWGFHGKVSAAAIVFSLDEAKSAFGFVYVNIYHLLDDSFFLTYLLKSFADYINPHEESICKSIFNLLVTYSDSVSIRKELLVALKHVLGTYFKRGLFPLIDTLVEERQCFVLSNNIISLPCSLNFVIYSLVDTSANN</sequence>
<dbReference type="Pfam" id="PF20175">
    <property type="entry name" value="Tra1_central"/>
    <property type="match status" value="1"/>
</dbReference>
<proteinExistence type="predicted"/>
<keyword evidence="1" id="KW-1133">Transmembrane helix</keyword>
<keyword evidence="2" id="KW-0808">Transferase</keyword>
<keyword evidence="1" id="KW-0812">Transmembrane</keyword>